<evidence type="ECO:0000313" key="2">
    <source>
        <dbReference type="Proteomes" id="UP000580250"/>
    </source>
</evidence>
<dbReference type="Pfam" id="PF00702">
    <property type="entry name" value="Hydrolase"/>
    <property type="match status" value="1"/>
</dbReference>
<dbReference type="PANTHER" id="PTHR47829:SF1">
    <property type="entry name" value="HAD FAMILY PHOSPHATASE"/>
    <property type="match status" value="1"/>
</dbReference>
<name>A0A6V7VSX3_MELEN</name>
<evidence type="ECO:0000313" key="1">
    <source>
        <dbReference type="EMBL" id="CAD2177852.1"/>
    </source>
</evidence>
<accession>A0A6V7VSX3</accession>
<dbReference type="EMBL" id="CAJEWN010000306">
    <property type="protein sequence ID" value="CAD2177852.1"/>
    <property type="molecule type" value="Genomic_DNA"/>
</dbReference>
<dbReference type="InterPro" id="IPR006439">
    <property type="entry name" value="HAD-SF_hydro_IA"/>
</dbReference>
<dbReference type="InterPro" id="IPR052898">
    <property type="entry name" value="ACAD10-like"/>
</dbReference>
<dbReference type="PANTHER" id="PTHR47829">
    <property type="entry name" value="HYDROLASE, PUTATIVE (AFU_ORTHOLOGUE AFUA_1G12880)-RELATED"/>
    <property type="match status" value="1"/>
</dbReference>
<dbReference type="Proteomes" id="UP000580250">
    <property type="component" value="Unassembled WGS sequence"/>
</dbReference>
<comment type="caution">
    <text evidence="1">The sequence shown here is derived from an EMBL/GenBank/DDBJ whole genome shotgun (WGS) entry which is preliminary data.</text>
</comment>
<reference evidence="1 2" key="1">
    <citation type="submission" date="2020-08" db="EMBL/GenBank/DDBJ databases">
        <authorList>
            <person name="Koutsovoulos G."/>
            <person name="Danchin GJ E."/>
        </authorList>
    </citation>
    <scope>NUCLEOTIDE SEQUENCE [LARGE SCALE GENOMIC DNA]</scope>
</reference>
<protein>
    <submittedName>
        <fullName evidence="1">Uncharacterized protein</fullName>
    </submittedName>
</protein>
<dbReference type="Gene3D" id="3.40.50.1000">
    <property type="entry name" value="HAD superfamily/HAD-like"/>
    <property type="match status" value="1"/>
</dbReference>
<dbReference type="CDD" id="cd02603">
    <property type="entry name" value="HAD_sEH-N_like"/>
    <property type="match status" value="1"/>
</dbReference>
<organism evidence="1 2">
    <name type="scientific">Meloidogyne enterolobii</name>
    <name type="common">Root-knot nematode worm</name>
    <name type="synonym">Meloidogyne mayaguensis</name>
    <dbReference type="NCBI Taxonomy" id="390850"/>
    <lineage>
        <taxon>Eukaryota</taxon>
        <taxon>Metazoa</taxon>
        <taxon>Ecdysozoa</taxon>
        <taxon>Nematoda</taxon>
        <taxon>Chromadorea</taxon>
        <taxon>Rhabditida</taxon>
        <taxon>Tylenchina</taxon>
        <taxon>Tylenchomorpha</taxon>
        <taxon>Tylenchoidea</taxon>
        <taxon>Meloidogynidae</taxon>
        <taxon>Meloidogyninae</taxon>
        <taxon>Meloidogyne</taxon>
    </lineage>
</organism>
<dbReference type="SFLD" id="SFLDS00003">
    <property type="entry name" value="Haloacid_Dehalogenase"/>
    <property type="match status" value="1"/>
</dbReference>
<dbReference type="InterPro" id="IPR023214">
    <property type="entry name" value="HAD_sf"/>
</dbReference>
<dbReference type="SUPFAM" id="SSF56784">
    <property type="entry name" value="HAD-like"/>
    <property type="match status" value="1"/>
</dbReference>
<proteinExistence type="predicted"/>
<dbReference type="InterPro" id="IPR036412">
    <property type="entry name" value="HAD-like_sf"/>
</dbReference>
<gene>
    <name evidence="1" type="ORF">MENT_LOCUS29751</name>
</gene>
<dbReference type="PRINTS" id="PR00413">
    <property type="entry name" value="HADHALOGNASE"/>
</dbReference>
<dbReference type="NCBIfam" id="TIGR01509">
    <property type="entry name" value="HAD-SF-IA-v3"/>
    <property type="match status" value="1"/>
</dbReference>
<dbReference type="AlphaFoldDB" id="A0A6V7VSX3"/>
<dbReference type="OrthoDB" id="408373at2759"/>
<dbReference type="SFLD" id="SFLDG01129">
    <property type="entry name" value="C1.5:_HAD__Beta-PGM__Phosphata"/>
    <property type="match status" value="1"/>
</dbReference>
<sequence>MSQQNFRAVLFDVGGVIVEYKDREKYVKTLKMVEESPELFKFLEEFERGLITPADIKPEYLSLIGLDPKVELKDSLVVKGVGEKNPFVERAIETIYNSGNFTLGILTNNGFWRKEQSTFIIEPDPRFNFVIESCRVGHRKPDASFFEIALKQMNLLASECVFIDDLEKNCLGAEAVGMTSIWLKDGNSMEAIEELEKILNFKIL</sequence>